<feature type="region of interest" description="Disordered" evidence="1">
    <location>
        <begin position="70"/>
        <end position="101"/>
    </location>
</feature>
<accession>A0ABW1ADB0</accession>
<gene>
    <name evidence="2" type="ORF">ACFPZN_42470</name>
</gene>
<comment type="caution">
    <text evidence="2">The sequence shown here is derived from an EMBL/GenBank/DDBJ whole genome shotgun (WGS) entry which is preliminary data.</text>
</comment>
<reference evidence="3" key="1">
    <citation type="journal article" date="2019" name="Int. J. Syst. Evol. Microbiol.">
        <title>The Global Catalogue of Microorganisms (GCM) 10K type strain sequencing project: providing services to taxonomists for standard genome sequencing and annotation.</title>
        <authorList>
            <consortium name="The Broad Institute Genomics Platform"/>
            <consortium name="The Broad Institute Genome Sequencing Center for Infectious Disease"/>
            <person name="Wu L."/>
            <person name="Ma J."/>
        </authorList>
    </citation>
    <scope>NUCLEOTIDE SEQUENCE [LARGE SCALE GENOMIC DNA]</scope>
    <source>
        <strain evidence="3">KCTC 42087</strain>
    </source>
</reference>
<sequence length="121" mass="12770">MLFHLEEHDGLAVVQLRARRTAAQVVEDGGQLAQPGQAFRRQGVVVSGQSQQPAQRVQLGIGLVETVQEGFNGPQPPAGDLGVASMRGIGQDLGEPPGLGPQGVRVRLRGECLQRAAAFVQ</sequence>
<proteinExistence type="predicted"/>
<keyword evidence="3" id="KW-1185">Reference proteome</keyword>
<dbReference type="RefSeq" id="WP_378288278.1">
    <property type="nucleotide sequence ID" value="NZ_JBHSON010000085.1"/>
</dbReference>
<evidence type="ECO:0000256" key="1">
    <source>
        <dbReference type="SAM" id="MobiDB-lite"/>
    </source>
</evidence>
<dbReference type="Proteomes" id="UP001596074">
    <property type="component" value="Unassembled WGS sequence"/>
</dbReference>
<evidence type="ECO:0000313" key="2">
    <source>
        <dbReference type="EMBL" id="MFC5752318.1"/>
    </source>
</evidence>
<dbReference type="EMBL" id="JBHSON010000085">
    <property type="protein sequence ID" value="MFC5752318.1"/>
    <property type="molecule type" value="Genomic_DNA"/>
</dbReference>
<organism evidence="2 3">
    <name type="scientific">Actinomadura rugatobispora</name>
    <dbReference type="NCBI Taxonomy" id="1994"/>
    <lineage>
        <taxon>Bacteria</taxon>
        <taxon>Bacillati</taxon>
        <taxon>Actinomycetota</taxon>
        <taxon>Actinomycetes</taxon>
        <taxon>Streptosporangiales</taxon>
        <taxon>Thermomonosporaceae</taxon>
        <taxon>Actinomadura</taxon>
    </lineage>
</organism>
<name>A0ABW1ADB0_9ACTN</name>
<protein>
    <submittedName>
        <fullName evidence="2">Uncharacterized protein</fullName>
    </submittedName>
</protein>
<evidence type="ECO:0000313" key="3">
    <source>
        <dbReference type="Proteomes" id="UP001596074"/>
    </source>
</evidence>